<dbReference type="Gene3D" id="3.30.2310.20">
    <property type="entry name" value="RelE-like"/>
    <property type="match status" value="1"/>
</dbReference>
<dbReference type="PANTHER" id="PTHR40266:SF2">
    <property type="entry name" value="TOXIN HIGB-1"/>
    <property type="match status" value="1"/>
</dbReference>
<dbReference type="EMBL" id="JAUFPX010000002">
    <property type="protein sequence ID" value="MDN3589773.1"/>
    <property type="molecule type" value="Genomic_DNA"/>
</dbReference>
<gene>
    <name evidence="1" type="ORF">QWZ12_04025</name>
</gene>
<dbReference type="InterPro" id="IPR007711">
    <property type="entry name" value="HigB-1"/>
</dbReference>
<dbReference type="PANTHER" id="PTHR40266">
    <property type="entry name" value="TOXIN HIGB-1"/>
    <property type="match status" value="1"/>
</dbReference>
<dbReference type="InterPro" id="IPR035093">
    <property type="entry name" value="RelE/ParE_toxin_dom_sf"/>
</dbReference>
<dbReference type="Pfam" id="PF05015">
    <property type="entry name" value="HigB-like_toxin"/>
    <property type="match status" value="1"/>
</dbReference>
<accession>A0ABT8BCJ8</accession>
<dbReference type="RefSeq" id="WP_238221127.1">
    <property type="nucleotide sequence ID" value="NZ_BPQD01000001.1"/>
</dbReference>
<proteinExistence type="predicted"/>
<evidence type="ECO:0000313" key="1">
    <source>
        <dbReference type="EMBL" id="MDN3589773.1"/>
    </source>
</evidence>
<sequence>MKIRNVRHKGLRRFLEADDSSGLPAAVVPKIRIILAFLLAMMDEEELRTLPVWKPHQLTGNRAGTWTLHVTKNWRITFAVDHDEIEIIDLDYEDYH</sequence>
<evidence type="ECO:0000313" key="2">
    <source>
        <dbReference type="Proteomes" id="UP001224644"/>
    </source>
</evidence>
<protein>
    <submittedName>
        <fullName evidence="1">Type II toxin-antitoxin system RelE/ParE family toxin</fullName>
    </submittedName>
</protein>
<dbReference type="Proteomes" id="UP001224644">
    <property type="component" value="Unassembled WGS sequence"/>
</dbReference>
<keyword evidence="2" id="KW-1185">Reference proteome</keyword>
<organism evidence="1 2">
    <name type="scientific">Methylobacterium adhaesivum</name>
    <dbReference type="NCBI Taxonomy" id="333297"/>
    <lineage>
        <taxon>Bacteria</taxon>
        <taxon>Pseudomonadati</taxon>
        <taxon>Pseudomonadota</taxon>
        <taxon>Alphaproteobacteria</taxon>
        <taxon>Hyphomicrobiales</taxon>
        <taxon>Methylobacteriaceae</taxon>
        <taxon>Methylobacterium</taxon>
    </lineage>
</organism>
<comment type="caution">
    <text evidence="1">The sequence shown here is derived from an EMBL/GenBank/DDBJ whole genome shotgun (WGS) entry which is preliminary data.</text>
</comment>
<reference evidence="2" key="1">
    <citation type="journal article" date="2019" name="Int. J. Syst. Evol. Microbiol.">
        <title>The Global Catalogue of Microorganisms (GCM) 10K type strain sequencing project: providing services to taxonomists for standard genome sequencing and annotation.</title>
        <authorList>
            <consortium name="The Broad Institute Genomics Platform"/>
            <consortium name="The Broad Institute Genome Sequencing Center for Infectious Disease"/>
            <person name="Wu L."/>
            <person name="Ma J."/>
        </authorList>
    </citation>
    <scope>NUCLEOTIDE SEQUENCE [LARGE SCALE GENOMIC DNA]</scope>
    <source>
        <strain evidence="2">CECT 7069</strain>
    </source>
</reference>
<name>A0ABT8BCJ8_9HYPH</name>
<dbReference type="SUPFAM" id="SSF143011">
    <property type="entry name" value="RelE-like"/>
    <property type="match status" value="1"/>
</dbReference>